<gene>
    <name evidence="1" type="ORF">THTE_4401</name>
</gene>
<evidence type="ECO:0000313" key="2">
    <source>
        <dbReference type="Proteomes" id="UP000215086"/>
    </source>
</evidence>
<proteinExistence type="predicted"/>
<reference evidence="1 2" key="1">
    <citation type="journal article" name="Front. Microbiol.">
        <title>Sugar Metabolism of the First Thermophilic Planctomycete Thermogutta terrifontis: Comparative Genomic and Transcriptomic Approaches.</title>
        <authorList>
            <person name="Elcheninov A.G."/>
            <person name="Menzel P."/>
            <person name="Gudbergsdottir S.R."/>
            <person name="Slesarev A.I."/>
            <person name="Kadnikov V.V."/>
            <person name="Krogh A."/>
            <person name="Bonch-Osmolovskaya E.A."/>
            <person name="Peng X."/>
            <person name="Kublanov I.V."/>
        </authorList>
    </citation>
    <scope>NUCLEOTIDE SEQUENCE [LARGE SCALE GENOMIC DNA]</scope>
    <source>
        <strain evidence="1 2">R1</strain>
    </source>
</reference>
<sequence>MGGFCQLFSIMLGRRNCRALSAERPDDYVFPQSRPPRGAA</sequence>
<dbReference type="EMBL" id="CP018477">
    <property type="protein sequence ID" value="ASV77002.1"/>
    <property type="molecule type" value="Genomic_DNA"/>
</dbReference>
<evidence type="ECO:0000313" key="1">
    <source>
        <dbReference type="EMBL" id="ASV77002.1"/>
    </source>
</evidence>
<dbReference type="Proteomes" id="UP000215086">
    <property type="component" value="Chromosome"/>
</dbReference>
<name>A0A286RM19_9BACT</name>
<organism evidence="1 2">
    <name type="scientific">Thermogutta terrifontis</name>
    <dbReference type="NCBI Taxonomy" id="1331910"/>
    <lineage>
        <taxon>Bacteria</taxon>
        <taxon>Pseudomonadati</taxon>
        <taxon>Planctomycetota</taxon>
        <taxon>Planctomycetia</taxon>
        <taxon>Pirellulales</taxon>
        <taxon>Thermoguttaceae</taxon>
        <taxon>Thermogutta</taxon>
    </lineage>
</organism>
<keyword evidence="2" id="KW-1185">Reference proteome</keyword>
<dbReference type="KEGG" id="ttf:THTE_4401"/>
<protein>
    <submittedName>
        <fullName evidence="1">Uncharacterized protein</fullName>
    </submittedName>
</protein>
<dbReference type="AlphaFoldDB" id="A0A286RM19"/>
<accession>A0A286RM19</accession>